<comment type="caution">
    <text evidence="30">The sequence shown here is derived from an EMBL/GenBank/DDBJ whole genome shotgun (WGS) entry which is preliminary data.</text>
</comment>
<keyword evidence="23" id="KW-0539">Nucleus</keyword>
<keyword evidence="10 26" id="KW-0863">Zinc-finger</keyword>
<evidence type="ECO:0000256" key="21">
    <source>
        <dbReference type="ARBA" id="ARBA00023172"/>
    </source>
</evidence>
<feature type="region of interest" description="Disordered" evidence="27">
    <location>
        <begin position="608"/>
        <end position="642"/>
    </location>
</feature>
<feature type="domain" description="BRCT" evidence="29">
    <location>
        <begin position="1465"/>
        <end position="1547"/>
    </location>
</feature>
<feature type="compositionally biased region" description="Low complexity" evidence="27">
    <location>
        <begin position="1381"/>
        <end position="1394"/>
    </location>
</feature>
<dbReference type="InterPro" id="IPR001357">
    <property type="entry name" value="BRCT_dom"/>
</dbReference>
<dbReference type="GO" id="GO:0031436">
    <property type="term" value="C:BRCA1-BARD1 complex"/>
    <property type="evidence" value="ECO:0007669"/>
    <property type="project" value="TreeGrafter"/>
</dbReference>
<evidence type="ECO:0000256" key="11">
    <source>
        <dbReference type="ARBA" id="ARBA00022832"/>
    </source>
</evidence>
<feature type="domain" description="BRCT" evidence="29">
    <location>
        <begin position="1563"/>
        <end position="1660"/>
    </location>
</feature>
<dbReference type="InterPro" id="IPR017907">
    <property type="entry name" value="Znf_RING_CS"/>
</dbReference>
<keyword evidence="15" id="KW-0805">Transcription regulation</keyword>
<keyword evidence="3" id="KW-0158">Chromosome</keyword>
<dbReference type="EMBL" id="JAWNGG020000024">
    <property type="protein sequence ID" value="KAK9308025.1"/>
    <property type="molecule type" value="Genomic_DNA"/>
</dbReference>
<evidence type="ECO:0000256" key="13">
    <source>
        <dbReference type="ARBA" id="ARBA00022843"/>
    </source>
</evidence>
<evidence type="ECO:0000256" key="14">
    <source>
        <dbReference type="ARBA" id="ARBA00022990"/>
    </source>
</evidence>
<keyword evidence="11" id="KW-0276">Fatty acid metabolism</keyword>
<evidence type="ECO:0000256" key="10">
    <source>
        <dbReference type="ARBA" id="ARBA00022771"/>
    </source>
</evidence>
<keyword evidence="31" id="KW-1185">Reference proteome</keyword>
<feature type="compositionally biased region" description="Basic and acidic residues" evidence="27">
    <location>
        <begin position="419"/>
        <end position="440"/>
    </location>
</feature>
<feature type="compositionally biased region" description="Basic and acidic residues" evidence="27">
    <location>
        <begin position="892"/>
        <end position="903"/>
    </location>
</feature>
<dbReference type="InterPro" id="IPR013083">
    <property type="entry name" value="Znf_RING/FYVE/PHD"/>
</dbReference>
<dbReference type="PANTHER" id="PTHR13763:SF0">
    <property type="entry name" value="BREAST CANCER TYPE 1 SUSCEPTIBILITY PROTEIN"/>
    <property type="match status" value="1"/>
</dbReference>
<dbReference type="GO" id="GO:0070531">
    <property type="term" value="C:BRCA1-A complex"/>
    <property type="evidence" value="ECO:0007669"/>
    <property type="project" value="TreeGrafter"/>
</dbReference>
<feature type="region of interest" description="Disordered" evidence="27">
    <location>
        <begin position="1298"/>
        <end position="1401"/>
    </location>
</feature>
<feature type="compositionally biased region" description="Polar residues" evidence="27">
    <location>
        <begin position="1342"/>
        <end position="1363"/>
    </location>
</feature>
<dbReference type="InterPro" id="IPR018957">
    <property type="entry name" value="Znf_C3HC4_RING-type"/>
</dbReference>
<dbReference type="InterPro" id="IPR031099">
    <property type="entry name" value="BRCA1-associated"/>
</dbReference>
<feature type="region of interest" description="Disordered" evidence="27">
    <location>
        <begin position="853"/>
        <end position="934"/>
    </location>
</feature>
<dbReference type="PROSITE" id="PS00518">
    <property type="entry name" value="ZF_RING_1"/>
    <property type="match status" value="1"/>
</dbReference>
<evidence type="ECO:0000256" key="3">
    <source>
        <dbReference type="ARBA" id="ARBA00022454"/>
    </source>
</evidence>
<evidence type="ECO:0000256" key="2">
    <source>
        <dbReference type="ARBA" id="ARBA00004286"/>
    </source>
</evidence>
<keyword evidence="5" id="KW-0444">Lipid biosynthesis</keyword>
<feature type="compositionally biased region" description="Basic and acidic residues" evidence="27">
    <location>
        <begin position="1222"/>
        <end position="1238"/>
    </location>
</feature>
<evidence type="ECO:0000256" key="25">
    <source>
        <dbReference type="ARBA" id="ARBA00031556"/>
    </source>
</evidence>
<evidence type="ECO:0000259" key="28">
    <source>
        <dbReference type="PROSITE" id="PS50089"/>
    </source>
</evidence>
<evidence type="ECO:0000256" key="22">
    <source>
        <dbReference type="ARBA" id="ARBA00023204"/>
    </source>
</evidence>
<feature type="compositionally biased region" description="Basic and acidic residues" evidence="27">
    <location>
        <begin position="389"/>
        <end position="406"/>
    </location>
</feature>
<name>A0AAW1ADG7_9HYME</name>
<dbReference type="InterPro" id="IPR036420">
    <property type="entry name" value="BRCT_dom_sf"/>
</dbReference>
<dbReference type="Pfam" id="PF00097">
    <property type="entry name" value="zf-C3HC4"/>
    <property type="match status" value="1"/>
</dbReference>
<feature type="compositionally biased region" description="Polar residues" evidence="27">
    <location>
        <begin position="555"/>
        <end position="567"/>
    </location>
</feature>
<feature type="region of interest" description="Disordered" evidence="27">
    <location>
        <begin position="250"/>
        <end position="319"/>
    </location>
</feature>
<reference evidence="30 31" key="1">
    <citation type="submission" date="2024-05" db="EMBL/GenBank/DDBJ databases">
        <title>The nuclear and mitochondrial genome assemblies of Tetragonisca angustula (Apidae: Meliponini), a tiny yet remarkable pollinator in the Neotropics.</title>
        <authorList>
            <person name="Ferrari R."/>
            <person name="Ricardo P.C."/>
            <person name="Dias F.C."/>
            <person name="Araujo N.S."/>
            <person name="Soares D.O."/>
            <person name="Zhou Q.-S."/>
            <person name="Zhu C.-D."/>
            <person name="Coutinho L."/>
            <person name="Airas M.C."/>
            <person name="Batista T.M."/>
        </authorList>
    </citation>
    <scope>NUCLEOTIDE SEQUENCE [LARGE SCALE GENOMIC DNA]</scope>
    <source>
        <strain evidence="30">ASF017062</strain>
        <tissue evidence="30">Abdomen</tissue>
    </source>
</reference>
<evidence type="ECO:0000313" key="30">
    <source>
        <dbReference type="EMBL" id="KAK9308025.1"/>
    </source>
</evidence>
<organism evidence="30 31">
    <name type="scientific">Tetragonisca angustula</name>
    <dbReference type="NCBI Taxonomy" id="166442"/>
    <lineage>
        <taxon>Eukaryota</taxon>
        <taxon>Metazoa</taxon>
        <taxon>Ecdysozoa</taxon>
        <taxon>Arthropoda</taxon>
        <taxon>Hexapoda</taxon>
        <taxon>Insecta</taxon>
        <taxon>Pterygota</taxon>
        <taxon>Neoptera</taxon>
        <taxon>Endopterygota</taxon>
        <taxon>Hymenoptera</taxon>
        <taxon>Apocrita</taxon>
        <taxon>Aculeata</taxon>
        <taxon>Apoidea</taxon>
        <taxon>Anthophila</taxon>
        <taxon>Apidae</taxon>
        <taxon>Tetragonisca</taxon>
    </lineage>
</organism>
<gene>
    <name evidence="30" type="ORF">QLX08_001906</name>
</gene>
<dbReference type="GO" id="GO:0004842">
    <property type="term" value="F:ubiquitin-protein transferase activity"/>
    <property type="evidence" value="ECO:0007669"/>
    <property type="project" value="InterPro"/>
</dbReference>
<keyword evidence="8" id="KW-0677">Repeat</keyword>
<feature type="compositionally biased region" description="Basic and acidic residues" evidence="27">
    <location>
        <begin position="578"/>
        <end position="588"/>
    </location>
</feature>
<feature type="compositionally biased region" description="Polar residues" evidence="27">
    <location>
        <begin position="911"/>
        <end position="926"/>
    </location>
</feature>
<dbReference type="GO" id="GO:0008270">
    <property type="term" value="F:zinc ion binding"/>
    <property type="evidence" value="ECO:0007669"/>
    <property type="project" value="UniProtKB-KW"/>
</dbReference>
<dbReference type="PRINTS" id="PR00493">
    <property type="entry name" value="BRSTCANCERI"/>
</dbReference>
<dbReference type="FunFam" id="3.40.50.10190:FF:000006">
    <property type="entry name" value="Breast cancer type 1 susceptibility protein homolog"/>
    <property type="match status" value="1"/>
</dbReference>
<dbReference type="PROSITE" id="PS50172">
    <property type="entry name" value="BRCT"/>
    <property type="match status" value="2"/>
</dbReference>
<dbReference type="GO" id="GO:0003677">
    <property type="term" value="F:DNA binding"/>
    <property type="evidence" value="ECO:0007669"/>
    <property type="project" value="UniProtKB-KW"/>
</dbReference>
<sequence>MMEQMVAIADKLSKEIKNMQKCLQCTICLHTITDPIKTLCGHRFCRACIQTVVQDKNALCPLCNCAIQRRSISKDEHMILYIDRLQKLIEAIQLDSGIDTLFHSSRPQSTRECELSDNTKLRRSDRARPSCSYVDSLPECQPARSRRERSRGKGAQIKKSKPTRKEGNTIKKYLSKCDLSDIGHLEESKDFLYAESAEAKVHNWLGNLDKAEKVDVAQPTECNLDDTLTISQNNVRDEDEDMEVAVGTITRNDVYRTPGSRNTSNERGPTDRRGRRWSVETGNSAKNHSSRMNFSLDNPRPGTSSATRSSDDSKERNEERFMDVHRTSTCEMLSNMQRNWSTVAKFGKEMRTRKKKLMSLDVSIESKKKSRPVATNLNADENVRSKVVEDADEGQRRRGNESKVAETNEEFVNGKKSLTKRDIVRGGEASPEDRKERSISEEVPLADESFVITLQEGRVPVQSLKSCQINAIIGVTEEDPTRANVETNESSNREGMAFPADGRVDPFDTPFRDRDKIFSQMIVPVSPGEQTEPNLIVKPTNKRNCCPTPTIETMDVSSSATNNQTSTPRRRRLSLNRRSADFKLDSSRSKVSSRVALQSVTQDFNRQLEIEDDADRRSSEGVIEKEKRRSPAGDKPRGRRDDEIFVPNEFTRKRLKNACNMSLVTFTKLGRTFRHGRKRVPFLYLGTTRRKGMLSRYPGFHLQKPCNPIDIVDTQDFAIKSYLGDTVNDTQPMDEDKKEPEFIAEADSSSKMKDPAGVFDNQVDVREENTSGEVAREIVPVDEPVSNNSGDIDILFVSLSENRVLDSPRVEQPAKSNNTPTKDTPKAMSPVRDHDVTMLRSLSLEYPTTDNLRTERIIHEPEEESRPCLSRDFSDTSGFSYASRGKRKRSKSREMLCDRMKSSDDDEQDNRSTGHSFSSQATYIRNSNREDAPPFARKASLGEKLSELSNPSTKDIDVVSLSSDPDVAPSERKNEKKVYKRIQLLESSDGDSVNTGCARKATGKSDSASTKRKRAASPDSVTEDLFAIVNSWTELDDRYRKKGKLEQTGDSSDSTDAVDNVLARSASSHRDKSANKLTTDFVDECNNREKSFGCRRTNRRKSLEVREALVTVDDSPDFGATIDEVKVLQNFRQNVPDLMQEDNFDDVIANVNTDTLVNECNNERSRRESNNPRSLSERIVHVGSNGSDKKNKSKTSDIVYGSDDENGERPVEVYVNSANEGSRNDKRPEETKSNDRISSKPSGRFQPHPTTSSGDKKLPVNGNLSNSIVKDTYDQDSLMNITQQYLMIKQFEEDLFGKSESSDVSPARERRGPQTPTGSKKCSNVIAKDVEHSAEEDDIVENTPSTKTKNLETISSQRSSNSKILGRQLPPAVETPCSMNGKSSSSLSTPGSKTNIPPLCQSTPKTCKSNIMKFVTRTSQLSNKEALAYTNVQNRSTNQIVKRNAVQSVRTSPSTSRQRYCFLSSGLTFVEVNQLKKLAKTLPDATYQTQFNENVTHIVVKTDNNNGASKTLKYLQGIAHRKWIVSYQWVLDSLKERRAVNEELYEAVDCITFEAGPRKSRLREKGLFEGFVFLCIGPYAHLSVEEYQDLLRATGAIVVDSLYALADQTSRLKIILIQEDIYEFQIIEWYKQARAIAIVHEWVVECISQYRLISLYPYLQELSRQDVLTLGYPEYLVKEETGWESSDSTSDL</sequence>
<feature type="compositionally biased region" description="Polar residues" evidence="27">
    <location>
        <begin position="280"/>
        <end position="308"/>
    </location>
</feature>
<dbReference type="SMART" id="SM00292">
    <property type="entry name" value="BRCT"/>
    <property type="match status" value="2"/>
</dbReference>
<dbReference type="GO" id="GO:0000724">
    <property type="term" value="P:double-strand break repair via homologous recombination"/>
    <property type="evidence" value="ECO:0007669"/>
    <property type="project" value="TreeGrafter"/>
</dbReference>
<dbReference type="Proteomes" id="UP001432146">
    <property type="component" value="Unassembled WGS sequence"/>
</dbReference>
<evidence type="ECO:0000256" key="27">
    <source>
        <dbReference type="SAM" id="MobiDB-lite"/>
    </source>
</evidence>
<dbReference type="Gene3D" id="3.40.50.10190">
    <property type="entry name" value="BRCT domain"/>
    <property type="match status" value="2"/>
</dbReference>
<feature type="compositionally biased region" description="Basic and acidic residues" evidence="27">
    <location>
        <begin position="1298"/>
        <end position="1312"/>
    </location>
</feature>
<keyword evidence="22" id="KW-0234">DNA repair</keyword>
<feature type="region of interest" description="Disordered" evidence="27">
    <location>
        <begin position="806"/>
        <end position="832"/>
    </location>
</feature>
<keyword evidence="20" id="KW-0804">Transcription</keyword>
<dbReference type="PROSITE" id="PS50089">
    <property type="entry name" value="ZF_RING_2"/>
    <property type="match status" value="1"/>
</dbReference>
<keyword evidence="16" id="KW-0443">Lipid metabolism</keyword>
<dbReference type="SUPFAM" id="SSF57850">
    <property type="entry name" value="RING/U-box"/>
    <property type="match status" value="1"/>
</dbReference>
<dbReference type="SUPFAM" id="SSF52113">
    <property type="entry name" value="BRCT domain"/>
    <property type="match status" value="2"/>
</dbReference>
<keyword evidence="13" id="KW-0832">Ubl conjugation</keyword>
<dbReference type="InterPro" id="IPR011364">
    <property type="entry name" value="BRCA1"/>
</dbReference>
<evidence type="ECO:0000256" key="26">
    <source>
        <dbReference type="PROSITE-ProRule" id="PRU00175"/>
    </source>
</evidence>
<evidence type="ECO:0000256" key="7">
    <source>
        <dbReference type="ARBA" id="ARBA00022723"/>
    </source>
</evidence>
<dbReference type="GO" id="GO:0006633">
    <property type="term" value="P:fatty acid biosynthetic process"/>
    <property type="evidence" value="ECO:0007669"/>
    <property type="project" value="UniProtKB-KW"/>
</dbReference>
<evidence type="ECO:0000256" key="23">
    <source>
        <dbReference type="ARBA" id="ARBA00023242"/>
    </source>
</evidence>
<proteinExistence type="predicted"/>
<evidence type="ECO:0000256" key="19">
    <source>
        <dbReference type="ARBA" id="ARBA00023160"/>
    </source>
</evidence>
<evidence type="ECO:0000256" key="20">
    <source>
        <dbReference type="ARBA" id="ARBA00023163"/>
    </source>
</evidence>
<keyword evidence="6" id="KW-0597">Phosphoprotein</keyword>
<dbReference type="Pfam" id="PF00533">
    <property type="entry name" value="BRCT"/>
    <property type="match status" value="1"/>
</dbReference>
<keyword evidence="21" id="KW-0233">DNA recombination</keyword>
<feature type="compositionally biased region" description="Basic and acidic residues" evidence="27">
    <location>
        <begin position="1161"/>
        <end position="1180"/>
    </location>
</feature>
<evidence type="ECO:0000256" key="16">
    <source>
        <dbReference type="ARBA" id="ARBA00023098"/>
    </source>
</evidence>
<feature type="compositionally biased region" description="Basic residues" evidence="27">
    <location>
        <begin position="144"/>
        <end position="162"/>
    </location>
</feature>
<feature type="region of interest" description="Disordered" evidence="27">
    <location>
        <begin position="529"/>
        <end position="588"/>
    </location>
</feature>
<evidence type="ECO:0000256" key="18">
    <source>
        <dbReference type="ARBA" id="ARBA00023159"/>
    </source>
</evidence>
<evidence type="ECO:0000256" key="9">
    <source>
        <dbReference type="ARBA" id="ARBA00022763"/>
    </source>
</evidence>
<keyword evidence="4" id="KW-1017">Isopeptide bond</keyword>
<feature type="region of interest" description="Disordered" evidence="27">
    <location>
        <begin position="1159"/>
        <end position="1263"/>
    </location>
</feature>
<evidence type="ECO:0000256" key="4">
    <source>
        <dbReference type="ARBA" id="ARBA00022499"/>
    </source>
</evidence>
<evidence type="ECO:0000256" key="1">
    <source>
        <dbReference type="ARBA" id="ARBA00004123"/>
    </source>
</evidence>
<evidence type="ECO:0000256" key="24">
    <source>
        <dbReference type="ARBA" id="ARBA00023306"/>
    </source>
</evidence>
<feature type="region of interest" description="Disordered" evidence="27">
    <location>
        <begin position="946"/>
        <end position="1020"/>
    </location>
</feature>
<dbReference type="SMART" id="SM00184">
    <property type="entry name" value="RING"/>
    <property type="match status" value="1"/>
</dbReference>
<evidence type="ECO:0000256" key="15">
    <source>
        <dbReference type="ARBA" id="ARBA00023015"/>
    </source>
</evidence>
<dbReference type="Gene3D" id="3.30.40.10">
    <property type="entry name" value="Zinc/RING finger domain, C3HC4 (zinc finger)"/>
    <property type="match status" value="1"/>
</dbReference>
<feature type="region of interest" description="Disordered" evidence="27">
    <location>
        <begin position="481"/>
        <end position="507"/>
    </location>
</feature>
<dbReference type="GO" id="GO:0045944">
    <property type="term" value="P:positive regulation of transcription by RNA polymerase II"/>
    <property type="evidence" value="ECO:0007669"/>
    <property type="project" value="TreeGrafter"/>
</dbReference>
<keyword evidence="18" id="KW-0010">Activator</keyword>
<protein>
    <recommendedName>
        <fullName evidence="25">RING-type E3 ubiquitin transferase BRCA1</fullName>
    </recommendedName>
</protein>
<keyword evidence="19" id="KW-0275">Fatty acid biosynthesis</keyword>
<keyword evidence="7" id="KW-0479">Metal-binding</keyword>
<evidence type="ECO:0000259" key="29">
    <source>
        <dbReference type="PROSITE" id="PS50172"/>
    </source>
</evidence>
<evidence type="ECO:0000256" key="5">
    <source>
        <dbReference type="ARBA" id="ARBA00022516"/>
    </source>
</evidence>
<evidence type="ECO:0000313" key="31">
    <source>
        <dbReference type="Proteomes" id="UP001432146"/>
    </source>
</evidence>
<evidence type="ECO:0000256" key="6">
    <source>
        <dbReference type="ARBA" id="ARBA00022553"/>
    </source>
</evidence>
<feature type="compositionally biased region" description="Basic and acidic residues" evidence="27">
    <location>
        <begin position="309"/>
        <end position="319"/>
    </location>
</feature>
<accession>A0AAW1ADG7</accession>
<feature type="domain" description="RING-type" evidence="28">
    <location>
        <begin position="25"/>
        <end position="64"/>
    </location>
</feature>
<comment type="subcellular location">
    <subcellularLocation>
        <location evidence="2">Chromosome</location>
    </subcellularLocation>
    <subcellularLocation>
        <location evidence="1">Nucleus</location>
    </subcellularLocation>
</comment>
<evidence type="ECO:0000256" key="17">
    <source>
        <dbReference type="ARBA" id="ARBA00023125"/>
    </source>
</evidence>
<evidence type="ECO:0000256" key="8">
    <source>
        <dbReference type="ARBA" id="ARBA00022737"/>
    </source>
</evidence>
<dbReference type="InterPro" id="IPR001841">
    <property type="entry name" value="Znf_RING"/>
</dbReference>
<dbReference type="GO" id="GO:0005694">
    <property type="term" value="C:chromosome"/>
    <property type="evidence" value="ECO:0007669"/>
    <property type="project" value="UniProtKB-SubCell"/>
</dbReference>
<dbReference type="PANTHER" id="PTHR13763">
    <property type="entry name" value="BREAST CANCER TYPE 1 SUSCEPTIBILITY PROTEIN BRCA1"/>
    <property type="match status" value="1"/>
</dbReference>
<evidence type="ECO:0000256" key="12">
    <source>
        <dbReference type="ARBA" id="ARBA00022833"/>
    </source>
</evidence>
<keyword evidence="9" id="KW-0227">DNA damage</keyword>
<feature type="compositionally biased region" description="Basic and acidic residues" evidence="27">
    <location>
        <begin position="853"/>
        <end position="866"/>
    </location>
</feature>
<keyword evidence="14" id="KW-0007">Acetylation</keyword>
<keyword evidence="17" id="KW-0238">DNA-binding</keyword>
<feature type="region of interest" description="Disordered" evidence="27">
    <location>
        <begin position="126"/>
        <end position="166"/>
    </location>
</feature>
<feature type="region of interest" description="Disordered" evidence="27">
    <location>
        <begin position="389"/>
        <end position="441"/>
    </location>
</feature>
<keyword evidence="24" id="KW-0131">Cell cycle</keyword>
<keyword evidence="12" id="KW-0862">Zinc</keyword>